<feature type="transmembrane region" description="Helical" evidence="1">
    <location>
        <begin position="58"/>
        <end position="77"/>
    </location>
</feature>
<evidence type="ECO:0008006" key="3">
    <source>
        <dbReference type="Google" id="ProtNLM"/>
    </source>
</evidence>
<feature type="transmembrane region" description="Helical" evidence="1">
    <location>
        <begin position="20"/>
        <end position="46"/>
    </location>
</feature>
<organism evidence="2">
    <name type="scientific">marine metagenome</name>
    <dbReference type="NCBI Taxonomy" id="408172"/>
    <lineage>
        <taxon>unclassified sequences</taxon>
        <taxon>metagenomes</taxon>
        <taxon>ecological metagenomes</taxon>
    </lineage>
</organism>
<dbReference type="AlphaFoldDB" id="A0A382AYN6"/>
<proteinExistence type="predicted"/>
<evidence type="ECO:0000256" key="1">
    <source>
        <dbReference type="SAM" id="Phobius"/>
    </source>
</evidence>
<keyword evidence="1" id="KW-0472">Membrane</keyword>
<protein>
    <recommendedName>
        <fullName evidence="3">Metal-dependent hydrolase</fullName>
    </recommendedName>
</protein>
<accession>A0A382AYN6</accession>
<keyword evidence="1" id="KW-0812">Transmembrane</keyword>
<feature type="transmembrane region" description="Helical" evidence="1">
    <location>
        <begin position="83"/>
        <end position="102"/>
    </location>
</feature>
<evidence type="ECO:0000313" key="2">
    <source>
        <dbReference type="EMBL" id="SVB06676.1"/>
    </source>
</evidence>
<name>A0A382AYN6_9ZZZZ</name>
<sequence length="221" mass="23899">MAGYKAHIAFGMVTGLAVSIAAVSISAVVFWFSPLVFLATVIGAFLPDLDSDTGLPQRILLTVLSIVGAAMVGYYFFQAGADSLLTIVGFPLTAALFIYYVFGGIFKKLTRHRGIFHSIPAAILSILITFSVLQPFHFDPNVLMMVSLAVGIGYVSHLVLDELNSTVNLGGIPFIPNKAIGTALKFYSNNMVINGALYTTILVLGYYHWDRIAALIQVFNK</sequence>
<keyword evidence="1" id="KW-1133">Transmembrane helix</keyword>
<dbReference type="EMBL" id="UINC01027434">
    <property type="protein sequence ID" value="SVB06676.1"/>
    <property type="molecule type" value="Genomic_DNA"/>
</dbReference>
<dbReference type="Pfam" id="PF04307">
    <property type="entry name" value="YdjM"/>
    <property type="match status" value="1"/>
</dbReference>
<gene>
    <name evidence="2" type="ORF">METZ01_LOCUS159530</name>
</gene>
<feature type="transmembrane region" description="Helical" evidence="1">
    <location>
        <begin position="114"/>
        <end position="136"/>
    </location>
</feature>
<reference evidence="2" key="1">
    <citation type="submission" date="2018-05" db="EMBL/GenBank/DDBJ databases">
        <authorList>
            <person name="Lanie J.A."/>
            <person name="Ng W.-L."/>
            <person name="Kazmierczak K.M."/>
            <person name="Andrzejewski T.M."/>
            <person name="Davidsen T.M."/>
            <person name="Wayne K.J."/>
            <person name="Tettelin H."/>
            <person name="Glass J.I."/>
            <person name="Rusch D."/>
            <person name="Podicherti R."/>
            <person name="Tsui H.-C.T."/>
            <person name="Winkler M.E."/>
        </authorList>
    </citation>
    <scope>NUCLEOTIDE SEQUENCE</scope>
</reference>
<dbReference type="InterPro" id="IPR007404">
    <property type="entry name" value="YdjM-like"/>
</dbReference>